<reference evidence="3" key="1">
    <citation type="journal article" date="2019" name="Int. J. Syst. Evol. Microbiol.">
        <title>The Global Catalogue of Microorganisms (GCM) 10K type strain sequencing project: providing services to taxonomists for standard genome sequencing and annotation.</title>
        <authorList>
            <consortium name="The Broad Institute Genomics Platform"/>
            <consortium name="The Broad Institute Genome Sequencing Center for Infectious Disease"/>
            <person name="Wu L."/>
            <person name="Ma J."/>
        </authorList>
    </citation>
    <scope>NUCLEOTIDE SEQUENCE [LARGE SCALE GENOMIC DNA]</scope>
    <source>
        <strain evidence="3">CGMCC 1.12769</strain>
    </source>
</reference>
<feature type="chain" id="PRO_5046651898" description="Lipoprotein" evidence="1">
    <location>
        <begin position="27"/>
        <end position="277"/>
    </location>
</feature>
<dbReference type="EMBL" id="BMFT01000001">
    <property type="protein sequence ID" value="GGH25814.1"/>
    <property type="molecule type" value="Genomic_DNA"/>
</dbReference>
<evidence type="ECO:0008006" key="4">
    <source>
        <dbReference type="Google" id="ProtNLM"/>
    </source>
</evidence>
<keyword evidence="1" id="KW-0732">Signal</keyword>
<feature type="signal peptide" evidence="1">
    <location>
        <begin position="1"/>
        <end position="26"/>
    </location>
</feature>
<evidence type="ECO:0000256" key="1">
    <source>
        <dbReference type="SAM" id="SignalP"/>
    </source>
</evidence>
<sequence>MLYRGIKMIFILCCLGSMVACSIGEAKTPEEWFEFTWSGLAGRDALSFQGNASLVRQDKPLMEENISYYGQLKNHHELEMVTILPRLNEVGTWKTAGNKQTNDEIQSKLLWKGGAWTISANQGEVLSKGMTRLNPLDQLETIRKMNKKITTESGAARGTKVLRIELDPSEAKEMIKEKLTAEMQVLRNDYENKIAKMEPELRNKVEPEINNLWTSGNEQLAKILKQTDAKVIYHLTIGRRNGLPQRLTSESELIYLSPAGLQQREVLLTDNRFSSYQ</sequence>
<comment type="caution">
    <text evidence="2">The sequence shown here is derived from an EMBL/GenBank/DDBJ whole genome shotgun (WGS) entry which is preliminary data.</text>
</comment>
<dbReference type="PROSITE" id="PS51257">
    <property type="entry name" value="PROKAR_LIPOPROTEIN"/>
    <property type="match status" value="1"/>
</dbReference>
<accession>A0ABQ1YHM3</accession>
<name>A0ABQ1YHM3_9BACL</name>
<proteinExistence type="predicted"/>
<keyword evidence="3" id="KW-1185">Reference proteome</keyword>
<organism evidence="2 3">
    <name type="scientific">Paenibacillus segetis</name>
    <dbReference type="NCBI Taxonomy" id="1325360"/>
    <lineage>
        <taxon>Bacteria</taxon>
        <taxon>Bacillati</taxon>
        <taxon>Bacillota</taxon>
        <taxon>Bacilli</taxon>
        <taxon>Bacillales</taxon>
        <taxon>Paenibacillaceae</taxon>
        <taxon>Paenibacillus</taxon>
    </lineage>
</organism>
<evidence type="ECO:0000313" key="2">
    <source>
        <dbReference type="EMBL" id="GGH25814.1"/>
    </source>
</evidence>
<protein>
    <recommendedName>
        <fullName evidence="4">Lipoprotein</fullName>
    </recommendedName>
</protein>
<dbReference type="Proteomes" id="UP000659344">
    <property type="component" value="Unassembled WGS sequence"/>
</dbReference>
<evidence type="ECO:0000313" key="3">
    <source>
        <dbReference type="Proteomes" id="UP000659344"/>
    </source>
</evidence>
<gene>
    <name evidence="2" type="ORF">GCM10008013_26330</name>
</gene>